<dbReference type="Pfam" id="PF13560">
    <property type="entry name" value="HTH_31"/>
    <property type="match status" value="1"/>
</dbReference>
<dbReference type="SMART" id="SM00530">
    <property type="entry name" value="HTH_XRE"/>
    <property type="match status" value="1"/>
</dbReference>
<dbReference type="PROSITE" id="PS50943">
    <property type="entry name" value="HTH_CROC1"/>
    <property type="match status" value="1"/>
</dbReference>
<proteinExistence type="predicted"/>
<protein>
    <recommendedName>
        <fullName evidence="1">HTH cro/C1-type domain-containing protein</fullName>
    </recommendedName>
</protein>
<gene>
    <name evidence="2" type="ORF">CG716_11685</name>
</gene>
<evidence type="ECO:0000313" key="2">
    <source>
        <dbReference type="EMBL" id="OYN79559.1"/>
    </source>
</evidence>
<evidence type="ECO:0000313" key="3">
    <source>
        <dbReference type="Proteomes" id="UP000216063"/>
    </source>
</evidence>
<keyword evidence="3" id="KW-1185">Reference proteome</keyword>
<dbReference type="Gene3D" id="1.10.260.40">
    <property type="entry name" value="lambda repressor-like DNA-binding domains"/>
    <property type="match status" value="1"/>
</dbReference>
<dbReference type="OrthoDB" id="4158323at2"/>
<organism evidence="2 3">
    <name type="scientific">Mycolicibacterium sphagni</name>
    <dbReference type="NCBI Taxonomy" id="1786"/>
    <lineage>
        <taxon>Bacteria</taxon>
        <taxon>Bacillati</taxon>
        <taxon>Actinomycetota</taxon>
        <taxon>Actinomycetes</taxon>
        <taxon>Mycobacteriales</taxon>
        <taxon>Mycobacteriaceae</taxon>
        <taxon>Mycolicibacterium</taxon>
    </lineage>
</organism>
<dbReference type="EMBL" id="NOZR01000008">
    <property type="protein sequence ID" value="OYN79559.1"/>
    <property type="molecule type" value="Genomic_DNA"/>
</dbReference>
<reference evidence="2 3" key="1">
    <citation type="submission" date="2017-07" db="EMBL/GenBank/DDBJ databases">
        <title>The new phylogeny of genus Mycobacterium.</title>
        <authorList>
            <person name="Tortoli E."/>
            <person name="Trovato A."/>
            <person name="Cirillo D.M."/>
        </authorList>
    </citation>
    <scope>NUCLEOTIDE SEQUENCE [LARGE SCALE GENOMIC DNA]</scope>
    <source>
        <strain evidence="2 3">ATCC 33027</strain>
    </source>
</reference>
<dbReference type="InterPro" id="IPR001387">
    <property type="entry name" value="Cro/C1-type_HTH"/>
</dbReference>
<sequence>MTFKRLDAKATTVFLRRLNPKRSAHTLCYVTAPDPSVLAAVENQQYARELREKLPPEAADLSINNLARRRTAHESWEKRFGEVVRGWRLDRNWSQEDVVEKLRYEGFEMHQTTVAKIERGTRPLRVAEATALAEVFGMPVMAVFELSLPGDAPWWAPEGQSETVRRRQEILDKARQESDDARDRLYSSAQDYAYWLGQVEKVVLSMNEEGAEEVRDDSEA</sequence>
<evidence type="ECO:0000259" key="1">
    <source>
        <dbReference type="PROSITE" id="PS50943"/>
    </source>
</evidence>
<accession>A0A255DJA8</accession>
<comment type="caution">
    <text evidence="2">The sequence shown here is derived from an EMBL/GenBank/DDBJ whole genome shotgun (WGS) entry which is preliminary data.</text>
</comment>
<dbReference type="GO" id="GO:0003677">
    <property type="term" value="F:DNA binding"/>
    <property type="evidence" value="ECO:0007669"/>
    <property type="project" value="InterPro"/>
</dbReference>
<name>A0A255DJA8_9MYCO</name>
<dbReference type="AlphaFoldDB" id="A0A255DJA8"/>
<feature type="domain" description="HTH cro/C1-type" evidence="1">
    <location>
        <begin position="84"/>
        <end position="143"/>
    </location>
</feature>
<dbReference type="InterPro" id="IPR010982">
    <property type="entry name" value="Lambda_DNA-bd_dom_sf"/>
</dbReference>
<dbReference type="SUPFAM" id="SSF47413">
    <property type="entry name" value="lambda repressor-like DNA-binding domains"/>
    <property type="match status" value="1"/>
</dbReference>
<dbReference type="Proteomes" id="UP000216063">
    <property type="component" value="Unassembled WGS sequence"/>
</dbReference>
<dbReference type="CDD" id="cd00093">
    <property type="entry name" value="HTH_XRE"/>
    <property type="match status" value="1"/>
</dbReference>